<evidence type="ECO:0000256" key="12">
    <source>
        <dbReference type="ARBA" id="ARBA00049360"/>
    </source>
</evidence>
<feature type="transmembrane region" description="Helical" evidence="13">
    <location>
        <begin position="1060"/>
        <end position="1085"/>
    </location>
</feature>
<dbReference type="InterPro" id="IPR036412">
    <property type="entry name" value="HAD-like_sf"/>
</dbReference>
<evidence type="ECO:0000256" key="5">
    <source>
        <dbReference type="ARBA" id="ARBA00022723"/>
    </source>
</evidence>
<feature type="transmembrane region" description="Helical" evidence="13">
    <location>
        <begin position="916"/>
        <end position="937"/>
    </location>
</feature>
<dbReference type="GO" id="GO:0019829">
    <property type="term" value="F:ATPase-coupled monoatomic cation transmembrane transporter activity"/>
    <property type="evidence" value="ECO:0007669"/>
    <property type="project" value="UniProtKB-UniRule"/>
</dbReference>
<dbReference type="InterPro" id="IPR023214">
    <property type="entry name" value="HAD_sf"/>
</dbReference>
<dbReference type="PANTHER" id="PTHR45630">
    <property type="entry name" value="CATION-TRANSPORTING ATPASE-RELATED"/>
    <property type="match status" value="1"/>
</dbReference>
<protein>
    <recommendedName>
        <fullName evidence="13">Cation-transporting ATPase</fullName>
        <ecNumber evidence="13">7.2.2.-</ecNumber>
    </recommendedName>
</protein>
<keyword evidence="3" id="KW-0597">Phosphoprotein</keyword>
<feature type="transmembrane region" description="Helical" evidence="13">
    <location>
        <begin position="943"/>
        <end position="963"/>
    </location>
</feature>
<feature type="transmembrane region" description="Helical" evidence="13">
    <location>
        <begin position="421"/>
        <end position="443"/>
    </location>
</feature>
<gene>
    <name evidence="17" type="ORF">WMSIL1_LOCUS3970</name>
</gene>
<evidence type="ECO:0000259" key="16">
    <source>
        <dbReference type="Pfam" id="PF12409"/>
    </source>
</evidence>
<dbReference type="InterPro" id="IPR018303">
    <property type="entry name" value="ATPase_P-typ_P_site"/>
</dbReference>
<comment type="similarity">
    <text evidence="2 13">Belongs to the cation transport ATPase (P-type) (TC 3.A.3) family. Type V subfamily.</text>
</comment>
<dbReference type="Pfam" id="PF00690">
    <property type="entry name" value="Cation_ATPase_N"/>
    <property type="match status" value="1"/>
</dbReference>
<evidence type="ECO:0000256" key="13">
    <source>
        <dbReference type="RuleBase" id="RU362082"/>
    </source>
</evidence>
<dbReference type="Gene3D" id="2.70.150.10">
    <property type="entry name" value="Calcium-transporting ATPase, cytoplasmic transduction domain A"/>
    <property type="match status" value="1"/>
</dbReference>
<dbReference type="InterPro" id="IPR006544">
    <property type="entry name" value="P-type_TPase_V"/>
</dbReference>
<evidence type="ECO:0000313" key="17">
    <source>
        <dbReference type="EMBL" id="VUZ43501.1"/>
    </source>
</evidence>
<comment type="subcellular location">
    <subcellularLocation>
        <location evidence="1 13">Membrane</location>
        <topology evidence="1 13">Multi-pass membrane protein</topology>
    </subcellularLocation>
</comment>
<dbReference type="SUPFAM" id="SSF81660">
    <property type="entry name" value="Metal cation-transporting ATPase, ATP-binding domain N"/>
    <property type="match status" value="1"/>
</dbReference>
<dbReference type="PANTHER" id="PTHR45630:SF8">
    <property type="entry name" value="CATION-TRANSPORTING ATPASE"/>
    <property type="match status" value="1"/>
</dbReference>
<keyword evidence="7 13" id="KW-0067">ATP-binding</keyword>
<evidence type="ECO:0000256" key="10">
    <source>
        <dbReference type="ARBA" id="ARBA00022989"/>
    </source>
</evidence>
<dbReference type="Proteomes" id="UP000321570">
    <property type="component" value="Unassembled WGS sequence"/>
</dbReference>
<evidence type="ECO:0000256" key="7">
    <source>
        <dbReference type="ARBA" id="ARBA00022840"/>
    </source>
</evidence>
<dbReference type="InterPro" id="IPR008250">
    <property type="entry name" value="ATPase_P-typ_transduc_dom_A_sf"/>
</dbReference>
<keyword evidence="10 13" id="KW-1133">Transmembrane helix</keyword>
<dbReference type="Pfam" id="PF00122">
    <property type="entry name" value="E1-E2_ATPase"/>
    <property type="match status" value="1"/>
</dbReference>
<evidence type="ECO:0000256" key="9">
    <source>
        <dbReference type="ARBA" id="ARBA00022967"/>
    </source>
</evidence>
<keyword evidence="18" id="KW-1185">Reference proteome</keyword>
<proteinExistence type="inferred from homology"/>
<dbReference type="NCBIfam" id="TIGR01657">
    <property type="entry name" value="P-ATPase-V"/>
    <property type="match status" value="1"/>
</dbReference>
<dbReference type="InterPro" id="IPR023298">
    <property type="entry name" value="ATPase_P-typ_TM_dom_sf"/>
</dbReference>
<dbReference type="GO" id="GO:0046872">
    <property type="term" value="F:metal ion binding"/>
    <property type="evidence" value="ECO:0007669"/>
    <property type="project" value="UniProtKB-UniRule"/>
</dbReference>
<dbReference type="SFLD" id="SFLDG00002">
    <property type="entry name" value="C1.7:_P-type_atpase_like"/>
    <property type="match status" value="1"/>
</dbReference>
<feature type="transmembrane region" description="Helical" evidence="13">
    <location>
        <begin position="207"/>
        <end position="228"/>
    </location>
</feature>
<dbReference type="PRINTS" id="PR00119">
    <property type="entry name" value="CATATPASE"/>
</dbReference>
<dbReference type="EC" id="7.2.2.-" evidence="13"/>
<dbReference type="InterPro" id="IPR044492">
    <property type="entry name" value="P_typ_ATPase_HD_dom"/>
</dbReference>
<dbReference type="GO" id="GO:0016887">
    <property type="term" value="F:ATP hydrolysis activity"/>
    <property type="evidence" value="ECO:0007669"/>
    <property type="project" value="InterPro"/>
</dbReference>
<evidence type="ECO:0000256" key="4">
    <source>
        <dbReference type="ARBA" id="ARBA00022692"/>
    </source>
</evidence>
<dbReference type="GO" id="GO:0016020">
    <property type="term" value="C:membrane"/>
    <property type="evidence" value="ECO:0007669"/>
    <property type="project" value="UniProtKB-SubCell"/>
</dbReference>
<feature type="domain" description="P5B-type ATPase N-terminal" evidence="16">
    <location>
        <begin position="9"/>
        <end position="128"/>
    </location>
</feature>
<dbReference type="SUPFAM" id="SSF56784">
    <property type="entry name" value="HAD-like"/>
    <property type="match status" value="1"/>
</dbReference>
<feature type="transmembrane region" description="Helical" evidence="13">
    <location>
        <begin position="984"/>
        <end position="1005"/>
    </location>
</feature>
<dbReference type="EMBL" id="CABIJS010000111">
    <property type="protein sequence ID" value="VUZ43501.1"/>
    <property type="molecule type" value="Genomic_DNA"/>
</dbReference>
<keyword evidence="6 13" id="KW-0547">Nucleotide-binding</keyword>
<evidence type="ECO:0000256" key="2">
    <source>
        <dbReference type="ARBA" id="ARBA00006000"/>
    </source>
</evidence>
<evidence type="ECO:0000256" key="8">
    <source>
        <dbReference type="ARBA" id="ARBA00022842"/>
    </source>
</evidence>
<dbReference type="InterPro" id="IPR001757">
    <property type="entry name" value="P_typ_ATPase"/>
</dbReference>
<dbReference type="Pfam" id="PF12409">
    <property type="entry name" value="P5-ATPase"/>
    <property type="match status" value="1"/>
</dbReference>
<dbReference type="SFLD" id="SFLDF00027">
    <property type="entry name" value="p-type_atpase"/>
    <property type="match status" value="1"/>
</dbReference>
<feature type="domain" description="P-type ATPase A" evidence="14">
    <location>
        <begin position="244"/>
        <end position="370"/>
    </location>
</feature>
<organism evidence="17 18">
    <name type="scientific">Hymenolepis diminuta</name>
    <name type="common">Rat tapeworm</name>
    <dbReference type="NCBI Taxonomy" id="6216"/>
    <lineage>
        <taxon>Eukaryota</taxon>
        <taxon>Metazoa</taxon>
        <taxon>Spiralia</taxon>
        <taxon>Lophotrochozoa</taxon>
        <taxon>Platyhelminthes</taxon>
        <taxon>Cestoda</taxon>
        <taxon>Eucestoda</taxon>
        <taxon>Cyclophyllidea</taxon>
        <taxon>Hymenolepididae</taxon>
        <taxon>Hymenolepis</taxon>
    </lineage>
</organism>
<dbReference type="PRINTS" id="PR00121">
    <property type="entry name" value="NAKATPASE"/>
</dbReference>
<dbReference type="GO" id="GO:0015203">
    <property type="term" value="F:polyamine transmembrane transporter activity"/>
    <property type="evidence" value="ECO:0007669"/>
    <property type="project" value="TreeGrafter"/>
</dbReference>
<dbReference type="NCBIfam" id="TIGR01494">
    <property type="entry name" value="ATPase_P-type"/>
    <property type="match status" value="1"/>
</dbReference>
<reference evidence="17 18" key="1">
    <citation type="submission" date="2019-07" db="EMBL/GenBank/DDBJ databases">
        <authorList>
            <person name="Jastrzebski P J."/>
            <person name="Paukszto L."/>
            <person name="Jastrzebski P J."/>
        </authorList>
    </citation>
    <scope>NUCLEOTIDE SEQUENCE [LARGE SCALE GENOMIC DNA]</scope>
    <source>
        <strain evidence="17 18">WMS-il1</strain>
    </source>
</reference>
<feature type="domain" description="Cation-transporting P-type ATPase N-terminal" evidence="15">
    <location>
        <begin position="154"/>
        <end position="201"/>
    </location>
</feature>
<feature type="transmembrane region" description="Helical" evidence="13">
    <location>
        <begin position="387"/>
        <end position="409"/>
    </location>
</feature>
<keyword evidence="8 13" id="KW-0460">Magnesium</keyword>
<keyword evidence="11 13" id="KW-0472">Membrane</keyword>
<feature type="transmembrane region" description="Helical" evidence="13">
    <location>
        <begin position="182"/>
        <end position="201"/>
    </location>
</feature>
<evidence type="ECO:0000256" key="11">
    <source>
        <dbReference type="ARBA" id="ARBA00023136"/>
    </source>
</evidence>
<dbReference type="FunFam" id="1.20.1110.10:FF:000023">
    <property type="entry name" value="Cation-transporting ATPase"/>
    <property type="match status" value="1"/>
</dbReference>
<feature type="transmembrane region" description="Helical" evidence="13">
    <location>
        <begin position="25"/>
        <end position="44"/>
    </location>
</feature>
<keyword evidence="9 13" id="KW-1278">Translocase</keyword>
<dbReference type="InterPro" id="IPR004014">
    <property type="entry name" value="ATPase_P-typ_cation-transptr_N"/>
</dbReference>
<evidence type="ECO:0000259" key="14">
    <source>
        <dbReference type="Pfam" id="PF00122"/>
    </source>
</evidence>
<dbReference type="GO" id="GO:0005524">
    <property type="term" value="F:ATP binding"/>
    <property type="evidence" value="ECO:0007669"/>
    <property type="project" value="UniProtKB-UniRule"/>
</dbReference>
<evidence type="ECO:0000313" key="18">
    <source>
        <dbReference type="Proteomes" id="UP000321570"/>
    </source>
</evidence>
<sequence length="1149" mass="128651">MESGNHHKDEILDLIGYRRSWPKTIVIWVLIVLSGFTLFLFFYWRKDILVALTHKKVDVFQAEVFVIQSASLEKSVSRVYVQSLNTNQIRLFEYVENRNLCESIPFCLEEGRNSVRFFTHHNIKYIWDRDQSSFIPISGLDQQCDLDTISTEPLTQDRVSYLLAFFGPNRVHVPLTPIFVKLFHEILSPFYVFQIFCVILWMFSEYYYYASVILSFSAISVILSVHSCRENERRLRDKVQMAESAMVLRQNHDEPMVVPSTNLVPGDIVCIPPQGCEMVADVLLISGSCAVNEASLTGESIPQAKAPITEIPTPVTDEDRKIDIRRLARHVLFSGTRVLQAKPSHMEPHVKAVVLRTGFLTVKGDLVRAILYPRPLDIDFTLDSFRFLSIMTVIALAGSVYTWIILYRFKFSISLLVRKSLDILTIVVPPALPAVMTTGLYLAQTRLKKLEIFCINPSAINVAGTLNTVVFDKTGTLTEETISVKGVWRCGLICDTFDLAKVEDISNDPGPLIASLAACHSLSLDPVSFEVVGDPLDRVIFASTNWTFRDDDLKQFDRNFKHTLQAIVYNSTLNDGSPWSSLGVIRHFPFSSAAQRQSVVVETSGNGEVALLCKGAPEAIAAHCDAQTLPSNFEKMLQHFTEQGCRVLALAWKPIEVDKEGNKMHALSKKREELECNLRFLGLVILDNPLKPETGPTVRELLDADFRVIMATGDNLLTGVSVARQCGMIDDTDAVVQVSPTQYISGVSSSHNLLDFKVLGAFSECSGSEKSDLICENLRFLTQSGVSGTSKIANFHLVLTGTTWNYIQVNFPSFVPMILSHGTVFARFLPNDKMNLIRALQTHDKGESRQRQRRVVMCGDGANDCGALKAAAVGIALSDCEASISAPFTSRQQNITCVSNVLREGRSSLSTAIGSFKYMVLYSFVQFFTVLLLYYIGNTLTDPEYLVVDLFIVAPLSITYAMSRPWKHLEHSGPPLRLLTPSNLASVLTHLTLSIGAQIIVFIFVQKQPWWTPFQPSEDRLDSAGSYETTALFYFSCFQYVFVCMVLAKGPPFREKVYGNVCFAINVLIVLAMVLGFVLFTPAFFVNWAQLLPLHAPDDVDFPRYSFTVAIVVMAVLYLIVAWGVEKLIDFVALRNSKYAPMRRSSIIL</sequence>
<dbReference type="GO" id="GO:0140358">
    <property type="term" value="F:P-type transmembrane transporter activity"/>
    <property type="evidence" value="ECO:0007669"/>
    <property type="project" value="InterPro"/>
</dbReference>
<dbReference type="Pfam" id="PF13246">
    <property type="entry name" value="Cation_ATPase"/>
    <property type="match status" value="1"/>
</dbReference>
<dbReference type="SFLD" id="SFLDS00003">
    <property type="entry name" value="Haloacid_Dehalogenase"/>
    <property type="match status" value="1"/>
</dbReference>
<keyword evidence="4 13" id="KW-0812">Transmembrane</keyword>
<dbReference type="PROSITE" id="PS00154">
    <property type="entry name" value="ATPASE_E1_E2"/>
    <property type="match status" value="1"/>
</dbReference>
<comment type="catalytic activity">
    <reaction evidence="12 13">
        <text>ATP + H2O = ADP + phosphate + H(+)</text>
        <dbReference type="Rhea" id="RHEA:13065"/>
        <dbReference type="ChEBI" id="CHEBI:15377"/>
        <dbReference type="ChEBI" id="CHEBI:15378"/>
        <dbReference type="ChEBI" id="CHEBI:30616"/>
        <dbReference type="ChEBI" id="CHEBI:43474"/>
        <dbReference type="ChEBI" id="CHEBI:456216"/>
    </reaction>
</comment>
<evidence type="ECO:0000256" key="3">
    <source>
        <dbReference type="ARBA" id="ARBA00022553"/>
    </source>
</evidence>
<dbReference type="Gene3D" id="3.40.1110.10">
    <property type="entry name" value="Calcium-transporting ATPase, cytoplasmic domain N"/>
    <property type="match status" value="1"/>
</dbReference>
<dbReference type="InterPro" id="IPR023299">
    <property type="entry name" value="ATPase_P-typ_cyto_dom_N"/>
</dbReference>
<evidence type="ECO:0000259" key="15">
    <source>
        <dbReference type="Pfam" id="PF00690"/>
    </source>
</evidence>
<dbReference type="InterPro" id="IPR047819">
    <property type="entry name" value="P5A-ATPase_N"/>
</dbReference>
<feature type="transmembrane region" description="Helical" evidence="13">
    <location>
        <begin position="1031"/>
        <end position="1048"/>
    </location>
</feature>
<name>A0A564Y899_HYMDI</name>
<evidence type="ECO:0000256" key="6">
    <source>
        <dbReference type="ARBA" id="ARBA00022741"/>
    </source>
</evidence>
<dbReference type="GO" id="GO:0006874">
    <property type="term" value="P:intracellular calcium ion homeostasis"/>
    <property type="evidence" value="ECO:0007669"/>
    <property type="project" value="TreeGrafter"/>
</dbReference>
<keyword evidence="5 13" id="KW-0479">Metal-binding</keyword>
<evidence type="ECO:0000256" key="1">
    <source>
        <dbReference type="ARBA" id="ARBA00004141"/>
    </source>
</evidence>
<feature type="transmembrane region" description="Helical" evidence="13">
    <location>
        <begin position="1105"/>
        <end position="1125"/>
    </location>
</feature>
<dbReference type="Gene3D" id="1.20.1110.10">
    <property type="entry name" value="Calcium-transporting ATPase, transmembrane domain"/>
    <property type="match status" value="1"/>
</dbReference>
<dbReference type="SUPFAM" id="SSF81653">
    <property type="entry name" value="Calcium ATPase, transduction domain A"/>
    <property type="match status" value="1"/>
</dbReference>
<dbReference type="SUPFAM" id="SSF81665">
    <property type="entry name" value="Calcium ATPase, transmembrane domain M"/>
    <property type="match status" value="1"/>
</dbReference>
<dbReference type="Gene3D" id="3.40.50.1000">
    <property type="entry name" value="HAD superfamily/HAD-like"/>
    <property type="match status" value="1"/>
</dbReference>
<dbReference type="AlphaFoldDB" id="A0A564Y899"/>
<accession>A0A564Y899</accession>
<dbReference type="InterPro" id="IPR059000">
    <property type="entry name" value="ATPase_P-type_domA"/>
</dbReference>